<protein>
    <submittedName>
        <fullName evidence="2">Transposase</fullName>
    </submittedName>
</protein>
<dbReference type="GO" id="GO:0043565">
    <property type="term" value="F:sequence-specific DNA binding"/>
    <property type="evidence" value="ECO:0007669"/>
    <property type="project" value="InterPro"/>
</dbReference>
<organism evidence="2 3">
    <name type="scientific">Escherichia coli</name>
    <dbReference type="NCBI Taxonomy" id="562"/>
    <lineage>
        <taxon>Bacteria</taxon>
        <taxon>Pseudomonadati</taxon>
        <taxon>Pseudomonadota</taxon>
        <taxon>Gammaproteobacteria</taxon>
        <taxon>Enterobacterales</taxon>
        <taxon>Enterobacteriaceae</taxon>
        <taxon>Escherichia</taxon>
    </lineage>
</organism>
<dbReference type="SUPFAM" id="SSF48295">
    <property type="entry name" value="TrpR-like"/>
    <property type="match status" value="1"/>
</dbReference>
<accession>A0A377E8W0</accession>
<dbReference type="InterPro" id="IPR010921">
    <property type="entry name" value="Trp_repressor/repl_initiator"/>
</dbReference>
<proteinExistence type="predicted"/>
<evidence type="ECO:0000256" key="1">
    <source>
        <dbReference type="SAM" id="MobiDB-lite"/>
    </source>
</evidence>
<evidence type="ECO:0000313" key="3">
    <source>
        <dbReference type="Proteomes" id="UP000254088"/>
    </source>
</evidence>
<sequence>MDSAWLVSLRVPQAPRSNTDPHVVAECPQPLARLHVPWRKLVWARPDDDFPEAAQANVRCGSRSRVGPKHFRCPRQRSSTVSVRPTHLPDTAAEGHGPSSGFSMRPQRRTYSKSFKAQVIQECSEPGASIANIALGYSLNAALLNKSNFC</sequence>
<reference evidence="2 3" key="1">
    <citation type="submission" date="2018-06" db="EMBL/GenBank/DDBJ databases">
        <authorList>
            <consortium name="Pathogen Informatics"/>
            <person name="Doyle S."/>
        </authorList>
    </citation>
    <scope>NUCLEOTIDE SEQUENCE [LARGE SCALE GENOMIC DNA]</scope>
    <source>
        <strain evidence="2 3">NCTC10429</strain>
    </source>
</reference>
<name>A0A377E8W0_ECOLX</name>
<dbReference type="Proteomes" id="UP000254088">
    <property type="component" value="Unassembled WGS sequence"/>
</dbReference>
<feature type="region of interest" description="Disordered" evidence="1">
    <location>
        <begin position="69"/>
        <end position="106"/>
    </location>
</feature>
<dbReference type="AlphaFoldDB" id="A0A377E8W0"/>
<evidence type="ECO:0000313" key="2">
    <source>
        <dbReference type="EMBL" id="STM59865.1"/>
    </source>
</evidence>
<gene>
    <name evidence="2" type="ORF">NCTC10429_06527</name>
</gene>
<dbReference type="EMBL" id="UGEX01000005">
    <property type="protein sequence ID" value="STM59865.1"/>
    <property type="molecule type" value="Genomic_DNA"/>
</dbReference>